<evidence type="ECO:0000313" key="4">
    <source>
        <dbReference type="Proteomes" id="UP000552683"/>
    </source>
</evidence>
<feature type="signal peptide" evidence="1">
    <location>
        <begin position="1"/>
        <end position="24"/>
    </location>
</feature>
<keyword evidence="4" id="KW-1185">Reference proteome</keyword>
<proteinExistence type="predicted"/>
<dbReference type="RefSeq" id="WP_185898677.1">
    <property type="nucleotide sequence ID" value="NZ_JACLZK010000002.1"/>
</dbReference>
<feature type="domain" description="DUF8095" evidence="2">
    <location>
        <begin position="107"/>
        <end position="238"/>
    </location>
</feature>
<keyword evidence="1" id="KW-0732">Signal</keyword>
<comment type="caution">
    <text evidence="3">The sequence shown here is derived from an EMBL/GenBank/DDBJ whole genome shotgun (WGS) entry which is preliminary data.</text>
</comment>
<evidence type="ECO:0000259" key="2">
    <source>
        <dbReference type="Pfam" id="PF26367"/>
    </source>
</evidence>
<accession>A0A842JCF9</accession>
<sequence>MKKILSTAALAALLGGCMPSQDHLASSVVSPAPGWIKYLENDGTVGNIAFFSENLSATYAQKNGDIIGMALIKRDGQNLKLGDMYAQNGTSFIVLELNDKEQFGYRYINMRDKAEHEALKKAKKVKFYQFGGGMLESVVFSSDSGAVCESFAAGKTVKASAVTNYYDKESANNSEFFATVMDIGVKKGKSAEIKNLDFKFFVSDGKLASTQTRARSAEFRSKVIDADAKKQERILSNIVCAAPKN</sequence>
<reference evidence="3 4" key="1">
    <citation type="submission" date="2020-08" db="EMBL/GenBank/DDBJ databases">
        <title>Complete genome and description of Campylobacter massiliensis Marseille-Q3452 sp. nov.</title>
        <authorList>
            <person name="Antezack A."/>
        </authorList>
    </citation>
    <scope>NUCLEOTIDE SEQUENCE [LARGE SCALE GENOMIC DNA]</scope>
    <source>
        <strain evidence="3 4">Marseille-Q3452</strain>
    </source>
</reference>
<evidence type="ECO:0000313" key="3">
    <source>
        <dbReference type="EMBL" id="MBC2883113.1"/>
    </source>
</evidence>
<organism evidence="3 4">
    <name type="scientific">Campylobacter massiliensis</name>
    <dbReference type="NCBI Taxonomy" id="2762557"/>
    <lineage>
        <taxon>Bacteria</taxon>
        <taxon>Pseudomonadati</taxon>
        <taxon>Campylobacterota</taxon>
        <taxon>Epsilonproteobacteria</taxon>
        <taxon>Campylobacterales</taxon>
        <taxon>Campylobacteraceae</taxon>
        <taxon>Campylobacter</taxon>
    </lineage>
</organism>
<dbReference type="Pfam" id="PF26367">
    <property type="entry name" value="DUF8095"/>
    <property type="match status" value="1"/>
</dbReference>
<protein>
    <recommendedName>
        <fullName evidence="2">DUF8095 domain-containing protein</fullName>
    </recommendedName>
</protein>
<dbReference type="PROSITE" id="PS51257">
    <property type="entry name" value="PROKAR_LIPOPROTEIN"/>
    <property type="match status" value="1"/>
</dbReference>
<evidence type="ECO:0000256" key="1">
    <source>
        <dbReference type="SAM" id="SignalP"/>
    </source>
</evidence>
<dbReference type="Proteomes" id="UP000552683">
    <property type="component" value="Unassembled WGS sequence"/>
</dbReference>
<name>A0A842JCF9_9BACT</name>
<gene>
    <name evidence="3" type="ORF">H7R39_07575</name>
</gene>
<dbReference type="EMBL" id="JACLZK010000002">
    <property type="protein sequence ID" value="MBC2883113.1"/>
    <property type="molecule type" value="Genomic_DNA"/>
</dbReference>
<dbReference type="AlphaFoldDB" id="A0A842JCF9"/>
<feature type="chain" id="PRO_5032662070" description="DUF8095 domain-containing protein" evidence="1">
    <location>
        <begin position="25"/>
        <end position="245"/>
    </location>
</feature>
<dbReference type="InterPro" id="IPR058408">
    <property type="entry name" value="DUF8095"/>
</dbReference>